<dbReference type="InterPro" id="IPR000421">
    <property type="entry name" value="FA58C"/>
</dbReference>
<keyword evidence="4" id="KW-1185">Reference proteome</keyword>
<dbReference type="SUPFAM" id="SSF49785">
    <property type="entry name" value="Galactose-binding domain-like"/>
    <property type="match status" value="4"/>
</dbReference>
<dbReference type="PROSITE" id="PS50022">
    <property type="entry name" value="FA58C_3"/>
    <property type="match status" value="4"/>
</dbReference>
<feature type="domain" description="F5/8 type C" evidence="2">
    <location>
        <begin position="801"/>
        <end position="951"/>
    </location>
</feature>
<name>A0A8J6IW50_9ALTE</name>
<reference evidence="3" key="1">
    <citation type="journal article" date="2018" name="Int. J. Syst. Evol. Microbiol.">
        <title>Neptunicella marina gen. nov., sp. nov., isolated from surface seawater.</title>
        <authorList>
            <person name="Liu X."/>
            <person name="Lai Q."/>
            <person name="Du Y."/>
            <person name="Zhang X."/>
            <person name="Liu Z."/>
            <person name="Sun F."/>
            <person name="Shao Z."/>
        </authorList>
    </citation>
    <scope>NUCLEOTIDE SEQUENCE</scope>
    <source>
        <strain evidence="3">S27-2</strain>
    </source>
</reference>
<protein>
    <submittedName>
        <fullName evidence="3">Discoidin domain-containing protein</fullName>
    </submittedName>
</protein>
<keyword evidence="1" id="KW-0732">Signal</keyword>
<evidence type="ECO:0000259" key="2">
    <source>
        <dbReference type="PROSITE" id="PS50022"/>
    </source>
</evidence>
<feature type="chain" id="PRO_5035222164" evidence="1">
    <location>
        <begin position="22"/>
        <end position="953"/>
    </location>
</feature>
<dbReference type="AlphaFoldDB" id="A0A8J6IW50"/>
<accession>A0A8J6IW50</accession>
<gene>
    <name evidence="3" type="ORF">H8B19_13630</name>
</gene>
<feature type="domain" description="F5/8 type C" evidence="2">
    <location>
        <begin position="643"/>
        <end position="798"/>
    </location>
</feature>
<feature type="signal peptide" evidence="1">
    <location>
        <begin position="1"/>
        <end position="21"/>
    </location>
</feature>
<evidence type="ECO:0000313" key="3">
    <source>
        <dbReference type="EMBL" id="MBC3766922.1"/>
    </source>
</evidence>
<reference evidence="3" key="2">
    <citation type="submission" date="2020-08" db="EMBL/GenBank/DDBJ databases">
        <authorList>
            <person name="Lai Q."/>
        </authorList>
    </citation>
    <scope>NUCLEOTIDE SEQUENCE</scope>
    <source>
        <strain evidence="3">S27-2</strain>
    </source>
</reference>
<dbReference type="Gene3D" id="2.60.120.260">
    <property type="entry name" value="Galactose-binding domain-like"/>
    <property type="match status" value="4"/>
</dbReference>
<evidence type="ECO:0000256" key="1">
    <source>
        <dbReference type="SAM" id="SignalP"/>
    </source>
</evidence>
<comment type="caution">
    <text evidence="3">The sequence shown here is derived from an EMBL/GenBank/DDBJ whole genome shotgun (WGS) entry which is preliminary data.</text>
</comment>
<dbReference type="PROSITE" id="PS51257">
    <property type="entry name" value="PROKAR_LIPOPROTEIN"/>
    <property type="match status" value="1"/>
</dbReference>
<evidence type="ECO:0000313" key="4">
    <source>
        <dbReference type="Proteomes" id="UP000601768"/>
    </source>
</evidence>
<dbReference type="Proteomes" id="UP000601768">
    <property type="component" value="Unassembled WGS sequence"/>
</dbReference>
<dbReference type="InterPro" id="IPR008979">
    <property type="entry name" value="Galactose-bd-like_sf"/>
</dbReference>
<organism evidence="3 4">
    <name type="scientific">Neptunicella marina</name>
    <dbReference type="NCBI Taxonomy" id="2125989"/>
    <lineage>
        <taxon>Bacteria</taxon>
        <taxon>Pseudomonadati</taxon>
        <taxon>Pseudomonadota</taxon>
        <taxon>Gammaproteobacteria</taxon>
        <taxon>Alteromonadales</taxon>
        <taxon>Alteromonadaceae</taxon>
        <taxon>Neptunicella</taxon>
    </lineage>
</organism>
<dbReference type="EMBL" id="JACNEP010000011">
    <property type="protein sequence ID" value="MBC3766922.1"/>
    <property type="molecule type" value="Genomic_DNA"/>
</dbReference>
<sequence>MNQARKARLAVPAVMAATMLAACGGAGDPDAQNVPFHPKSTSAEIQGTVVKGSLAYANINIQALSNTQLTVKGGGTTDQNGGMFVEINSAAGFGINSLYKITVTADANSSMVCDAAMCGDAMMGDDVTGSSISGTELSSLGHVAVPYNASADGVADGHVQVSALSTLATRLIESAIADGRNVSTPALLELVQSEFSAKVLRAIGWQTGKANVFSMPIVSAESADHFITGTECNDVATTDENGEPVLDADGNAVTEEICTDVMLDETSTKMSLLNAAFAQFAPGETQAAQLSAAYTNLLAAFAEEPDALMAFRQPLYDALAANPLVAELGFTAADLIDLELPLADEELAGGPVHEITTATNLASAVITGRGSISDAESPAKAFDGDSDTKWLDNTAIPSEEDPAWIQIDFAEPQAVNSVLITSANDAPARDPENFTLVGSNDGGETWVTLTSVVGASFDDRFQRQEFRFANELSYSSYRLNITKDAGDSELMQLAEIQLLGPVYTSVDHTDNALGTVTARGVIGDAENQDKAFDNDAQTKWLDNTAIPTEEEPTWVQVDFTQPVAVNVLAITSANDAPARDPENFALMASNDGGESWVQLAAWVGETFDDRFQRREFRLTNQLAYGSYRLNISKNSGDSELMQLAEIELIGPQLPSLNHAMSVGAAYSARASIGDAENQDKAFDGDADTKWLDNSAIPTAEEPTWIQVDLAEAKAVNALSLTSANDAPARDPENFELLASNDGGTSWITLGSWVGETFDDRFQTREFNFANNLAYSTYRLNISKNSGDSELMQVAEVGLIGPQYAAVDLSDSAGASYSARASISDGESEGMVFDNNSETKWLDNGGVPSVEEPSWVQVDLAAPRVVSSLAITSANDAPARDPENFELLGSNDGGVTWVTVASWVGESWDDRFQRRSFEFANGFAYSSYRLNITKNSGDTDLMQISEIELIGLDQ</sequence>
<proteinExistence type="predicted"/>
<dbReference type="Pfam" id="PF00754">
    <property type="entry name" value="F5_F8_type_C"/>
    <property type="match status" value="4"/>
</dbReference>
<dbReference type="RefSeq" id="WP_186507444.1">
    <property type="nucleotide sequence ID" value="NZ_JACNEP010000011.1"/>
</dbReference>
<feature type="domain" description="F5/8 type C" evidence="2">
    <location>
        <begin position="502"/>
        <end position="608"/>
    </location>
</feature>
<feature type="domain" description="F5/8 type C" evidence="2">
    <location>
        <begin position="335"/>
        <end position="501"/>
    </location>
</feature>